<evidence type="ECO:0000256" key="11">
    <source>
        <dbReference type="PROSITE-ProRule" id="PRU00455"/>
    </source>
</evidence>
<dbReference type="STRING" id="4533.J3KUP6"/>
<dbReference type="InterPro" id="IPR044286">
    <property type="entry name" value="SINL_plant"/>
</dbReference>
<dbReference type="eggNOG" id="KOG3002">
    <property type="taxonomic scope" value="Eukaryota"/>
</dbReference>
<comment type="pathway">
    <text evidence="2">Protein modification; protein ubiquitination.</text>
</comment>
<evidence type="ECO:0000256" key="6">
    <source>
        <dbReference type="ARBA" id="ARBA00022723"/>
    </source>
</evidence>
<proteinExistence type="inferred from homology"/>
<dbReference type="Pfam" id="PF21362">
    <property type="entry name" value="Sina_RING"/>
    <property type="match status" value="1"/>
</dbReference>
<evidence type="ECO:0000259" key="12">
    <source>
        <dbReference type="PROSITE" id="PS51081"/>
    </source>
</evidence>
<dbReference type="AlphaFoldDB" id="J3KUP6"/>
<dbReference type="PANTHER" id="PTHR46632">
    <property type="entry name" value="E3 UBIQUITIN-PROTEIN LIGASE SINA-LIKE 4"/>
    <property type="match status" value="1"/>
</dbReference>
<organism evidence="13">
    <name type="scientific">Oryza brachyantha</name>
    <name type="common">malo sina</name>
    <dbReference type="NCBI Taxonomy" id="4533"/>
    <lineage>
        <taxon>Eukaryota</taxon>
        <taxon>Viridiplantae</taxon>
        <taxon>Streptophyta</taxon>
        <taxon>Embryophyta</taxon>
        <taxon>Tracheophyta</taxon>
        <taxon>Spermatophyta</taxon>
        <taxon>Magnoliopsida</taxon>
        <taxon>Liliopsida</taxon>
        <taxon>Poales</taxon>
        <taxon>Poaceae</taxon>
        <taxon>BOP clade</taxon>
        <taxon>Oryzoideae</taxon>
        <taxon>Oryzeae</taxon>
        <taxon>Oryzinae</taxon>
        <taxon>Oryza</taxon>
    </lineage>
</organism>
<evidence type="ECO:0000256" key="10">
    <source>
        <dbReference type="ARBA" id="ARBA00024004"/>
    </source>
</evidence>
<protein>
    <recommendedName>
        <fullName evidence="4">RING-type E3 ubiquitin transferase</fullName>
        <ecNumber evidence="4">2.3.2.27</ecNumber>
    </recommendedName>
</protein>
<dbReference type="SUPFAM" id="SSF49599">
    <property type="entry name" value="TRAF domain-like"/>
    <property type="match status" value="1"/>
</dbReference>
<dbReference type="InterPro" id="IPR049548">
    <property type="entry name" value="Sina-like_RING"/>
</dbReference>
<feature type="domain" description="SIAH-type" evidence="12">
    <location>
        <begin position="120"/>
        <end position="178"/>
    </location>
</feature>
<keyword evidence="5" id="KW-0808">Transferase</keyword>
<dbReference type="UniPathway" id="UPA00143"/>
<name>J3KUP6_ORYBR</name>
<comment type="catalytic activity">
    <reaction evidence="1">
        <text>S-ubiquitinyl-[E2 ubiquitin-conjugating enzyme]-L-cysteine + [acceptor protein]-L-lysine = [E2 ubiquitin-conjugating enzyme]-L-cysteine + N(6)-ubiquitinyl-[acceptor protein]-L-lysine.</text>
        <dbReference type="EC" id="2.3.2.27"/>
    </reaction>
</comment>
<dbReference type="InterPro" id="IPR013010">
    <property type="entry name" value="Znf_SIAH"/>
</dbReference>
<evidence type="ECO:0000256" key="7">
    <source>
        <dbReference type="ARBA" id="ARBA00022771"/>
    </source>
</evidence>
<dbReference type="GO" id="GO:0016567">
    <property type="term" value="P:protein ubiquitination"/>
    <property type="evidence" value="ECO:0007669"/>
    <property type="project" value="UniProtKB-UniPathway"/>
</dbReference>
<dbReference type="OMA" id="QCPVCTH"/>
<evidence type="ECO:0000256" key="1">
    <source>
        <dbReference type="ARBA" id="ARBA00000900"/>
    </source>
</evidence>
<evidence type="ECO:0000313" key="14">
    <source>
        <dbReference type="Proteomes" id="UP000006038"/>
    </source>
</evidence>
<evidence type="ECO:0000256" key="9">
    <source>
        <dbReference type="ARBA" id="ARBA00022833"/>
    </source>
</evidence>
<dbReference type="GO" id="GO:0008270">
    <property type="term" value="F:zinc ion binding"/>
    <property type="evidence" value="ECO:0007669"/>
    <property type="project" value="UniProtKB-KW"/>
</dbReference>
<dbReference type="HOGENOM" id="CLU_040603_0_1_1"/>
<dbReference type="Proteomes" id="UP000006038">
    <property type="component" value="Unassembled WGS sequence"/>
</dbReference>
<comment type="function">
    <text evidence="10">E3 ubiquitin-protein ligase that mediates ubiquitination and subsequent proteasomal degradation of target proteins. E3 ubiquitin ligases accept ubiquitin from an E2 ubiquitin-conjugating enzyme in the form of a thioester and then directly transfers the ubiquitin to targeted substrates. It probably triggers the ubiquitin-mediated degradation of different substrates.</text>
</comment>
<dbReference type="Pfam" id="PF21361">
    <property type="entry name" value="Sina_ZnF"/>
    <property type="match status" value="1"/>
</dbReference>
<evidence type="ECO:0000256" key="5">
    <source>
        <dbReference type="ARBA" id="ARBA00022679"/>
    </source>
</evidence>
<sequence>MENTDPVAKKLRVEDSASVTNVRVKQEAAEDAHGGGEAATTTAAAAEVAAGVELAVRIDAAVLHCPLCLLPLKPPIFQCGAGHLACGVCHGKLSDVHCRACGDGGAAYAHNPVLDAFARSAKICCPNDKYGCDIYVTYCEVADHQRACPHTPCSCPEPGCGFLGAPPALLAHLTADHSWPAQEITYRAVHPLWVPASERRRLLFVRGDGDERRVFLLAMGAHGAATTVSVSCVRANAAAGPQYTCKVWTQAPADPETGSKDTIMMEANVRSSSVPGEVAMEEGTMLLVPPRMLHGASMEMHLRVRIDKLRAANASHPMILRTNLSASLNIAS</sequence>
<dbReference type="Gramene" id="OB0071G10100.1">
    <property type="protein sequence ID" value="OB0071G10100.1"/>
    <property type="gene ID" value="OB0071G10100"/>
</dbReference>
<reference evidence="13" key="1">
    <citation type="submission" date="2015-06" db="UniProtKB">
        <authorList>
            <consortium name="EnsemblPlants"/>
        </authorList>
    </citation>
    <scope>IDENTIFICATION</scope>
</reference>
<dbReference type="Gene3D" id="3.30.40.10">
    <property type="entry name" value="Zinc/RING finger domain, C3HC4 (zinc finger)"/>
    <property type="match status" value="1"/>
</dbReference>
<dbReference type="PANTHER" id="PTHR46632:SF18">
    <property type="entry name" value="OS01G0122200 PROTEIN"/>
    <property type="match status" value="1"/>
</dbReference>
<evidence type="ECO:0000313" key="13">
    <source>
        <dbReference type="EnsemblPlants" id="OB0071G10100.1"/>
    </source>
</evidence>
<dbReference type="PROSITE" id="PS51081">
    <property type="entry name" value="ZF_SIAH"/>
    <property type="match status" value="1"/>
</dbReference>
<keyword evidence="9" id="KW-0862">Zinc</keyword>
<dbReference type="GO" id="GO:0061630">
    <property type="term" value="F:ubiquitin protein ligase activity"/>
    <property type="evidence" value="ECO:0007669"/>
    <property type="project" value="UniProtKB-EC"/>
</dbReference>
<keyword evidence="8" id="KW-0833">Ubl conjugation pathway</keyword>
<evidence type="ECO:0000256" key="3">
    <source>
        <dbReference type="ARBA" id="ARBA00009119"/>
    </source>
</evidence>
<keyword evidence="7 11" id="KW-0863">Zinc-finger</keyword>
<keyword evidence="6" id="KW-0479">Metal-binding</keyword>
<comment type="similarity">
    <text evidence="3">Belongs to the SINA (Seven in absentia) family.</text>
</comment>
<accession>J3KUP6</accession>
<dbReference type="EnsemblPlants" id="OB0071G10100.1">
    <property type="protein sequence ID" value="OB0071G10100.1"/>
    <property type="gene ID" value="OB0071G10100"/>
</dbReference>
<dbReference type="EC" id="2.3.2.27" evidence="4"/>
<evidence type="ECO:0000256" key="2">
    <source>
        <dbReference type="ARBA" id="ARBA00004906"/>
    </source>
</evidence>
<dbReference type="InterPro" id="IPR013083">
    <property type="entry name" value="Znf_RING/FYVE/PHD"/>
</dbReference>
<evidence type="ECO:0000256" key="4">
    <source>
        <dbReference type="ARBA" id="ARBA00012483"/>
    </source>
</evidence>
<keyword evidence="14" id="KW-1185">Reference proteome</keyword>
<evidence type="ECO:0000256" key="8">
    <source>
        <dbReference type="ARBA" id="ARBA00022786"/>
    </source>
</evidence>